<evidence type="ECO:0000256" key="2">
    <source>
        <dbReference type="ARBA" id="ARBA00023015"/>
    </source>
</evidence>
<proteinExistence type="predicted"/>
<feature type="domain" description="Response regulatory" evidence="7">
    <location>
        <begin position="3"/>
        <end position="117"/>
    </location>
</feature>
<keyword evidence="1 5" id="KW-0597">Phosphoprotein</keyword>
<dbReference type="CDD" id="cd06170">
    <property type="entry name" value="LuxR_C_like"/>
    <property type="match status" value="1"/>
</dbReference>
<evidence type="ECO:0000256" key="1">
    <source>
        <dbReference type="ARBA" id="ARBA00022553"/>
    </source>
</evidence>
<evidence type="ECO:0000259" key="7">
    <source>
        <dbReference type="PROSITE" id="PS50110"/>
    </source>
</evidence>
<organism evidence="8 9">
    <name type="scientific">Flavobacterium ammonificans</name>
    <dbReference type="NCBI Taxonomy" id="1751056"/>
    <lineage>
        <taxon>Bacteria</taxon>
        <taxon>Pseudomonadati</taxon>
        <taxon>Bacteroidota</taxon>
        <taxon>Flavobacteriia</taxon>
        <taxon>Flavobacteriales</taxon>
        <taxon>Flavobacteriaceae</taxon>
        <taxon>Flavobacterium</taxon>
    </lineage>
</organism>
<evidence type="ECO:0000256" key="3">
    <source>
        <dbReference type="ARBA" id="ARBA00023125"/>
    </source>
</evidence>
<dbReference type="SMART" id="SM00448">
    <property type="entry name" value="REC"/>
    <property type="match status" value="1"/>
</dbReference>
<dbReference type="InterPro" id="IPR039420">
    <property type="entry name" value="WalR-like"/>
</dbReference>
<gene>
    <name evidence="8" type="ORF">GENT11_06270</name>
</gene>
<dbReference type="SUPFAM" id="SSF46894">
    <property type="entry name" value="C-terminal effector domain of the bipartite response regulators"/>
    <property type="match status" value="1"/>
</dbReference>
<evidence type="ECO:0000256" key="5">
    <source>
        <dbReference type="PROSITE-ProRule" id="PRU00169"/>
    </source>
</evidence>
<dbReference type="SMART" id="SM00421">
    <property type="entry name" value="HTH_LUXR"/>
    <property type="match status" value="1"/>
</dbReference>
<dbReference type="PRINTS" id="PR00038">
    <property type="entry name" value="HTHLUXR"/>
</dbReference>
<dbReference type="InterPro" id="IPR000792">
    <property type="entry name" value="Tscrpt_reg_LuxR_C"/>
</dbReference>
<feature type="domain" description="HTH luxR-type" evidence="6">
    <location>
        <begin position="138"/>
        <end position="201"/>
    </location>
</feature>
<reference evidence="8 9" key="2">
    <citation type="journal article" date="2022" name="Microorganisms">
        <title>Complete Genome Sequences of Two Flavobacterium ammonificans Strains and a Flavobacterium ammoniigenes Strain of Ammonifying Bacterioplankton Isolated from Surface River Water.</title>
        <authorList>
            <person name="Suda W."/>
            <person name="Ogata Y."/>
            <person name="Shindo C."/>
            <person name="Watanabe K."/>
        </authorList>
    </citation>
    <scope>NUCLEOTIDE SEQUENCE [LARGE SCALE GENOMIC DNA]</scope>
    <source>
        <strain evidence="8 9">GENT11</strain>
    </source>
</reference>
<dbReference type="SUPFAM" id="SSF52172">
    <property type="entry name" value="CheY-like"/>
    <property type="match status" value="1"/>
</dbReference>
<dbReference type="RefSeq" id="WP_229331038.1">
    <property type="nucleotide sequence ID" value="NZ_AP025183.1"/>
</dbReference>
<dbReference type="Pfam" id="PF00072">
    <property type="entry name" value="Response_reg"/>
    <property type="match status" value="1"/>
</dbReference>
<dbReference type="InterPro" id="IPR001789">
    <property type="entry name" value="Sig_transdc_resp-reg_receiver"/>
</dbReference>
<evidence type="ECO:0000313" key="8">
    <source>
        <dbReference type="EMBL" id="BDB52315.1"/>
    </source>
</evidence>
<dbReference type="CDD" id="cd17535">
    <property type="entry name" value="REC_NarL-like"/>
    <property type="match status" value="1"/>
</dbReference>
<keyword evidence="3" id="KW-0238">DNA-binding</keyword>
<dbReference type="EMBL" id="AP025183">
    <property type="protein sequence ID" value="BDB52315.1"/>
    <property type="molecule type" value="Genomic_DNA"/>
</dbReference>
<dbReference type="Gene3D" id="3.40.50.2300">
    <property type="match status" value="1"/>
</dbReference>
<feature type="modified residue" description="4-aspartylphosphate" evidence="5">
    <location>
        <position position="52"/>
    </location>
</feature>
<evidence type="ECO:0000256" key="4">
    <source>
        <dbReference type="ARBA" id="ARBA00023163"/>
    </source>
</evidence>
<dbReference type="PANTHER" id="PTHR43214:SF41">
    <property type="entry name" value="NITRATE_NITRITE RESPONSE REGULATOR PROTEIN NARP"/>
    <property type="match status" value="1"/>
</dbReference>
<evidence type="ECO:0008006" key="10">
    <source>
        <dbReference type="Google" id="ProtNLM"/>
    </source>
</evidence>
<dbReference type="InterPro" id="IPR036388">
    <property type="entry name" value="WH-like_DNA-bd_sf"/>
</dbReference>
<dbReference type="PANTHER" id="PTHR43214">
    <property type="entry name" value="TWO-COMPONENT RESPONSE REGULATOR"/>
    <property type="match status" value="1"/>
</dbReference>
<dbReference type="InterPro" id="IPR058245">
    <property type="entry name" value="NreC/VraR/RcsB-like_REC"/>
</dbReference>
<reference evidence="8 9" key="1">
    <citation type="journal article" date="2022" name="Int. J. Syst. Evol. Microbiol.">
        <title>Flavobacterium ammonificans sp. nov. and Flavobacterium ammoniigenes sp. nov., ammonifying bacteria isolated from surface river water.</title>
        <authorList>
            <person name="Watanabe K."/>
            <person name="Kitamura T."/>
            <person name="Ogata Y."/>
            <person name="Shindo C."/>
            <person name="Suda W."/>
        </authorList>
    </citation>
    <scope>NUCLEOTIDE SEQUENCE [LARGE SCALE GENOMIC DNA]</scope>
    <source>
        <strain evidence="8 9">GENT11</strain>
    </source>
</reference>
<dbReference type="Gene3D" id="1.10.10.10">
    <property type="entry name" value="Winged helix-like DNA-binding domain superfamily/Winged helix DNA-binding domain"/>
    <property type="match status" value="1"/>
</dbReference>
<dbReference type="PROSITE" id="PS50043">
    <property type="entry name" value="HTH_LUXR_2"/>
    <property type="match status" value="1"/>
</dbReference>
<accession>A0ABN6KT47</accession>
<keyword evidence="2" id="KW-0805">Transcription regulation</keyword>
<evidence type="ECO:0000313" key="9">
    <source>
        <dbReference type="Proteomes" id="UP001319865"/>
    </source>
</evidence>
<protein>
    <recommendedName>
        <fullName evidence="10">Response regulator transcription factor</fullName>
    </recommendedName>
</protein>
<name>A0ABN6KT47_9FLAO</name>
<dbReference type="Proteomes" id="UP001319865">
    <property type="component" value="Chromosome"/>
</dbReference>
<evidence type="ECO:0000259" key="6">
    <source>
        <dbReference type="PROSITE" id="PS50043"/>
    </source>
</evidence>
<dbReference type="Pfam" id="PF00196">
    <property type="entry name" value="GerE"/>
    <property type="match status" value="1"/>
</dbReference>
<dbReference type="PROSITE" id="PS50110">
    <property type="entry name" value="RESPONSE_REGULATORY"/>
    <property type="match status" value="1"/>
</dbReference>
<sequence length="201" mass="23142">MKNVIILEDDFHMAQLMKEKINELPDYQCDSIYANPVDFFENPNAAAIFLLDIVMPKMNGLKAIKKILALYPDTNIIINSIKEDSDTIFNAIQLGAIGYIDKQSFQMDYQEVFDAIKDDGAYMTPKIARKVMSHFQKKENDLEKLTKREIDVTNGILDGLSYKLVADRHNLSIDSVRSHIKNIYRKLNINSKSELFNKFKV</sequence>
<dbReference type="InterPro" id="IPR016032">
    <property type="entry name" value="Sig_transdc_resp-reg_C-effctor"/>
</dbReference>
<keyword evidence="9" id="KW-1185">Reference proteome</keyword>
<keyword evidence="4" id="KW-0804">Transcription</keyword>
<dbReference type="InterPro" id="IPR011006">
    <property type="entry name" value="CheY-like_superfamily"/>
</dbReference>